<evidence type="ECO:0000313" key="2">
    <source>
        <dbReference type="Proteomes" id="UP000494222"/>
    </source>
</evidence>
<reference evidence="1 2" key="1">
    <citation type="submission" date="2019-09" db="EMBL/GenBank/DDBJ databases">
        <authorList>
            <person name="Depoorter E."/>
        </authorList>
    </citation>
    <scope>NUCLEOTIDE SEQUENCE [LARGE SCALE GENOMIC DNA]</scope>
    <source>
        <strain evidence="1">LMG 24064</strain>
    </source>
</reference>
<name>A0A6P2HQ38_9BURK</name>
<accession>A0A6P2HQ38</accession>
<gene>
    <name evidence="1" type="ORF">BLA24064_00773</name>
</gene>
<organism evidence="1 2">
    <name type="scientific">Burkholderia latens</name>
    <dbReference type="NCBI Taxonomy" id="488446"/>
    <lineage>
        <taxon>Bacteria</taxon>
        <taxon>Pseudomonadati</taxon>
        <taxon>Pseudomonadota</taxon>
        <taxon>Betaproteobacteria</taxon>
        <taxon>Burkholderiales</taxon>
        <taxon>Burkholderiaceae</taxon>
        <taxon>Burkholderia</taxon>
        <taxon>Burkholderia cepacia complex</taxon>
    </lineage>
</organism>
<protein>
    <submittedName>
        <fullName evidence="1">Uncharacterized protein</fullName>
    </submittedName>
</protein>
<proteinExistence type="predicted"/>
<dbReference type="AlphaFoldDB" id="A0A6P2HQ38"/>
<evidence type="ECO:0000313" key="1">
    <source>
        <dbReference type="EMBL" id="VWB20104.1"/>
    </source>
</evidence>
<dbReference type="EMBL" id="CABVPL010000004">
    <property type="protein sequence ID" value="VWB20104.1"/>
    <property type="molecule type" value="Genomic_DNA"/>
</dbReference>
<dbReference type="Proteomes" id="UP000494222">
    <property type="component" value="Unassembled WGS sequence"/>
</dbReference>
<sequence length="76" mass="8366">MLEIEEQAFSDLAFQSRNDPAIVGALPRIGPATLPGVDFSGLIDWSQSYPSLPIVYQCVRELLVDAPKFERSEEAA</sequence>